<evidence type="ECO:0000313" key="2">
    <source>
        <dbReference type="Proteomes" id="UP001196301"/>
    </source>
</evidence>
<evidence type="ECO:0000313" key="1">
    <source>
        <dbReference type="EMBL" id="MBU5336681.1"/>
    </source>
</evidence>
<keyword evidence="2" id="KW-1185">Reference proteome</keyword>
<dbReference type="Proteomes" id="UP001196301">
    <property type="component" value="Unassembled WGS sequence"/>
</dbReference>
<comment type="caution">
    <text evidence="1">The sequence shown here is derived from an EMBL/GenBank/DDBJ whole genome shotgun (WGS) entry which is preliminary data.</text>
</comment>
<feature type="non-terminal residue" evidence="1">
    <location>
        <position position="1"/>
    </location>
</feature>
<accession>A0ABS6DXV8</accession>
<dbReference type="EMBL" id="JAHLOQ010000025">
    <property type="protein sequence ID" value="MBU5336681.1"/>
    <property type="molecule type" value="Genomic_DNA"/>
</dbReference>
<proteinExistence type="predicted"/>
<gene>
    <name evidence="1" type="ORF">KQI20_09540</name>
</gene>
<protein>
    <submittedName>
        <fullName evidence="1">Uncharacterized protein</fullName>
    </submittedName>
</protein>
<reference evidence="1 2" key="1">
    <citation type="submission" date="2021-06" db="EMBL/GenBank/DDBJ databases">
        <authorList>
            <person name="Sun Q."/>
            <person name="Li D."/>
        </authorList>
    </citation>
    <scope>NUCLEOTIDE SEQUENCE [LARGE SCALE GENOMIC DNA]</scope>
    <source>
        <strain evidence="1 2">N19</strain>
    </source>
</reference>
<organism evidence="1 2">
    <name type="scientific">Intestinibacter bartlettii</name>
    <dbReference type="NCBI Taxonomy" id="261299"/>
    <lineage>
        <taxon>Bacteria</taxon>
        <taxon>Bacillati</taxon>
        <taxon>Bacillota</taxon>
        <taxon>Clostridia</taxon>
        <taxon>Peptostreptococcales</taxon>
        <taxon>Peptostreptococcaceae</taxon>
        <taxon>Intestinibacter</taxon>
    </lineage>
</organism>
<dbReference type="RefSeq" id="WP_216570221.1">
    <property type="nucleotide sequence ID" value="NZ_JAHLOQ010000025.1"/>
</dbReference>
<name>A0ABS6DXV8_9FIRM</name>
<sequence>YLRYTKESDISVYSSISNQPISHVYCTTNLDNTLTQEKILIGESKLDYDNDEMIKSKFVFLDKNDENYKEEFAIFNFDNIQSKKLNDKQLKTILYNIFSIYNTVGERLYIVCDEIGDNYNNRSIDILQQIYKRLPYYMRKAVGYNSYTTGDEESGRIKLGITTRSNINLEAENVIILEKEGCSNSTKTISQSIKALVDEIVKLNEDELNDLYEKIYKIYGLKNLRVDKLIRVYDYLNIYKDRELNDELIEDWIYDINRGQGSNQVIDEELDKMLVDDIKSRLDNKSLNNYIRTNFYNTKDLNDIDDYSKSAFEFIYNLEEVTDLCLDTNLISDWLEEKRIPYLKENYKDYELVNMLNKDAELIQNLEQILGFELKNIKVIKEKALKTINRLLYTENIELEKLIKSERDNIKNLFKDTDNSLESLSNTVNKINVEHIENKKILKQEIEKKLLNIMDGYKPCLENIDVGSLNEKQYDEICEQIKLYYKNPKSIILDLFDKNFINKDIKDNLLNGLDIKFNKEYCDIEYIYYSQIINNAKTLDQLDEFFNLSVQKLKYPDANEYKLEVVLNKCFKQKLELLNSGTIDINISELRDFLSKNRNLLEEEILKEGYDYLEKELNKIYVKPCEDENEDVISNPIAVDSEEEIKEESKIDKKTLETVSTTIFKTVNKDINRFFRSLILIQQDIDFSNRLEKVIKNYAQIQNNEHVFLIYDSTLFRTAIQGFVLTQENIYYNSKDEKIGMILIDDVESLTIKGEALFINDIKIDCGIINKDHREEFKKLILSIIYLLQQLHEQNVDMSSVVKEVLCFQD</sequence>